<reference evidence="2 3" key="2">
    <citation type="submission" date="2018-11" db="EMBL/GenBank/DDBJ databases">
        <authorList>
            <consortium name="Pathogen Informatics"/>
        </authorList>
    </citation>
    <scope>NUCLEOTIDE SEQUENCE [LARGE SCALE GENOMIC DNA]</scope>
</reference>
<evidence type="ECO:0000313" key="2">
    <source>
        <dbReference type="EMBL" id="VDO09825.1"/>
    </source>
</evidence>
<evidence type="ECO:0000313" key="3">
    <source>
        <dbReference type="Proteomes" id="UP000278807"/>
    </source>
</evidence>
<name>A0A0R3TU06_RODNA</name>
<proteinExistence type="predicted"/>
<evidence type="ECO:0000256" key="1">
    <source>
        <dbReference type="SAM" id="MobiDB-lite"/>
    </source>
</evidence>
<protein>
    <submittedName>
        <fullName evidence="4">Drf_GBD domain-containing protein</fullName>
    </submittedName>
</protein>
<evidence type="ECO:0000313" key="4">
    <source>
        <dbReference type="WBParaSite" id="HNAJ_0001121701-mRNA-1"/>
    </source>
</evidence>
<gene>
    <name evidence="2" type="ORF">HNAJ_LOCUS11207</name>
</gene>
<keyword evidence="3" id="KW-1185">Reference proteome</keyword>
<organism evidence="4">
    <name type="scientific">Rodentolepis nana</name>
    <name type="common">Dwarf tapeworm</name>
    <name type="synonym">Hymenolepis nana</name>
    <dbReference type="NCBI Taxonomy" id="102285"/>
    <lineage>
        <taxon>Eukaryota</taxon>
        <taxon>Metazoa</taxon>
        <taxon>Spiralia</taxon>
        <taxon>Lophotrochozoa</taxon>
        <taxon>Platyhelminthes</taxon>
        <taxon>Cestoda</taxon>
        <taxon>Eucestoda</taxon>
        <taxon>Cyclophyllidea</taxon>
        <taxon>Hymenolepididae</taxon>
        <taxon>Rodentolepis</taxon>
    </lineage>
</organism>
<dbReference type="AlphaFoldDB" id="A0A0R3TU06"/>
<sequence>MGPKIRNTRANPNALLEDLRLTKQNVLQRNPPPTTPYTNDASAVGSTFWSTSNSNKFADVKRPSRTSSSFPRRPLQENLTKLDSIINDLDDLDGSTDAYESHVVFSIVRLAAAYDVVKLKFQKLIMFSIFATCTFSDCI</sequence>
<dbReference type="WBParaSite" id="HNAJ_0001121701-mRNA-1">
    <property type="protein sequence ID" value="HNAJ_0001121701-mRNA-1"/>
    <property type="gene ID" value="HNAJ_0001121701"/>
</dbReference>
<dbReference type="Proteomes" id="UP000278807">
    <property type="component" value="Unassembled WGS sequence"/>
</dbReference>
<reference evidence="4" key="1">
    <citation type="submission" date="2016-04" db="UniProtKB">
        <authorList>
            <consortium name="WormBaseParasite"/>
        </authorList>
    </citation>
    <scope>IDENTIFICATION</scope>
</reference>
<dbReference type="EMBL" id="UZAE01013432">
    <property type="protein sequence ID" value="VDO09825.1"/>
    <property type="molecule type" value="Genomic_DNA"/>
</dbReference>
<feature type="region of interest" description="Disordered" evidence="1">
    <location>
        <begin position="51"/>
        <end position="73"/>
    </location>
</feature>
<accession>A0A0R3TU06</accession>